<dbReference type="Gene3D" id="1.20.1640.10">
    <property type="entry name" value="Multidrug efflux transporter AcrB transmembrane domain"/>
    <property type="match status" value="1"/>
</dbReference>
<evidence type="ECO:0000256" key="7">
    <source>
        <dbReference type="ARBA" id="ARBA00023010"/>
    </source>
</evidence>
<protein>
    <recommendedName>
        <fullName evidence="12">Protein-export membrane protein SecF</fullName>
    </recommendedName>
</protein>
<dbReference type="AlphaFoldDB" id="A0A4R1Q3J8"/>
<proteinExistence type="inferred from homology"/>
<keyword evidence="6 12" id="KW-1133">Transmembrane helix</keyword>
<accession>A0A4R1Q3J8</accession>
<dbReference type="InterPro" id="IPR005665">
    <property type="entry name" value="SecF_bac"/>
</dbReference>
<comment type="subunit">
    <text evidence="12">Forms a complex with SecD. Part of the essential Sec protein translocation apparatus which comprises SecA, SecYEG and auxiliary proteins SecDF. Other proteins may also be involved.</text>
</comment>
<dbReference type="InterPro" id="IPR022813">
    <property type="entry name" value="SecD/SecF_arch_bac"/>
</dbReference>
<organism evidence="14 15">
    <name type="scientific">Anaerospora hongkongensis</name>
    <dbReference type="NCBI Taxonomy" id="244830"/>
    <lineage>
        <taxon>Bacteria</taxon>
        <taxon>Bacillati</taxon>
        <taxon>Bacillota</taxon>
        <taxon>Negativicutes</taxon>
        <taxon>Selenomonadales</taxon>
        <taxon>Sporomusaceae</taxon>
        <taxon>Anaerospora</taxon>
    </lineage>
</organism>
<keyword evidence="5 12" id="KW-0653">Protein transport</keyword>
<dbReference type="PANTHER" id="PTHR30081:SF8">
    <property type="entry name" value="PROTEIN TRANSLOCASE SUBUNIT SECF"/>
    <property type="match status" value="1"/>
</dbReference>
<keyword evidence="15" id="KW-1185">Reference proteome</keyword>
<comment type="similarity">
    <text evidence="10">In the C-terminal section; belongs to the SecD/SecF family. SecF subfamily.</text>
</comment>
<feature type="transmembrane region" description="Helical" evidence="12">
    <location>
        <begin position="155"/>
        <end position="178"/>
    </location>
</feature>
<dbReference type="InterPro" id="IPR022646">
    <property type="entry name" value="SecD/SecF_CS"/>
</dbReference>
<feature type="transmembrane region" description="Helical" evidence="12">
    <location>
        <begin position="184"/>
        <end position="206"/>
    </location>
</feature>
<evidence type="ECO:0000256" key="9">
    <source>
        <dbReference type="ARBA" id="ARBA00059018"/>
    </source>
</evidence>
<dbReference type="GO" id="GO:0065002">
    <property type="term" value="P:intracellular protein transmembrane transport"/>
    <property type="evidence" value="ECO:0007669"/>
    <property type="project" value="UniProtKB-UniRule"/>
</dbReference>
<dbReference type="PANTHER" id="PTHR30081">
    <property type="entry name" value="PROTEIN-EXPORT MEMBRANE PROTEIN SEC"/>
    <property type="match status" value="1"/>
</dbReference>
<feature type="transmembrane region" description="Helical" evidence="12">
    <location>
        <begin position="235"/>
        <end position="253"/>
    </location>
</feature>
<dbReference type="GO" id="GO:0015450">
    <property type="term" value="F:protein-transporting ATPase activity"/>
    <property type="evidence" value="ECO:0007669"/>
    <property type="project" value="InterPro"/>
</dbReference>
<evidence type="ECO:0000259" key="13">
    <source>
        <dbReference type="Pfam" id="PF02355"/>
    </source>
</evidence>
<dbReference type="OrthoDB" id="9805019at2"/>
<dbReference type="PRINTS" id="PR01755">
    <property type="entry name" value="SECFTRNLCASE"/>
</dbReference>
<dbReference type="InterPro" id="IPR055344">
    <property type="entry name" value="SecD_SecF_C_bact"/>
</dbReference>
<dbReference type="InterPro" id="IPR048634">
    <property type="entry name" value="SecD_SecF_C"/>
</dbReference>
<evidence type="ECO:0000256" key="12">
    <source>
        <dbReference type="HAMAP-Rule" id="MF_01464"/>
    </source>
</evidence>
<evidence type="ECO:0000256" key="6">
    <source>
        <dbReference type="ARBA" id="ARBA00022989"/>
    </source>
</evidence>
<dbReference type="SUPFAM" id="SSF82866">
    <property type="entry name" value="Multidrug efflux transporter AcrB transmembrane domain"/>
    <property type="match status" value="1"/>
</dbReference>
<dbReference type="InterPro" id="IPR022645">
    <property type="entry name" value="SecD/SecF_bac"/>
</dbReference>
<feature type="domain" description="Protein export membrane protein SecD/SecF C-terminal" evidence="13">
    <location>
        <begin position="110"/>
        <end position="287"/>
    </location>
</feature>
<dbReference type="FunFam" id="1.20.1640.10:FF:000024">
    <property type="entry name" value="Multifunctional fusion protein"/>
    <property type="match status" value="1"/>
</dbReference>
<dbReference type="Pfam" id="PF02355">
    <property type="entry name" value="SecD_SecF_C"/>
    <property type="match status" value="1"/>
</dbReference>
<comment type="function">
    <text evidence="9 12">Part of the Sec protein translocase complex. Interacts with the SecYEG preprotein conducting channel. SecDF uses the proton motive force (PMF) to complete protein translocation after the ATP-dependent function of SecA.</text>
</comment>
<evidence type="ECO:0000256" key="11">
    <source>
        <dbReference type="ARBA" id="ARBA00061053"/>
    </source>
</evidence>
<evidence type="ECO:0000256" key="4">
    <source>
        <dbReference type="ARBA" id="ARBA00022692"/>
    </source>
</evidence>
<dbReference type="HAMAP" id="MF_01464_B">
    <property type="entry name" value="SecF_B"/>
    <property type="match status" value="1"/>
</dbReference>
<dbReference type="Proteomes" id="UP000295063">
    <property type="component" value="Unassembled WGS sequence"/>
</dbReference>
<evidence type="ECO:0000256" key="5">
    <source>
        <dbReference type="ARBA" id="ARBA00022927"/>
    </source>
</evidence>
<evidence type="ECO:0000256" key="8">
    <source>
        <dbReference type="ARBA" id="ARBA00023136"/>
    </source>
</evidence>
<dbReference type="GO" id="GO:0005886">
    <property type="term" value="C:plasma membrane"/>
    <property type="evidence" value="ECO:0007669"/>
    <property type="project" value="UniProtKB-SubCell"/>
</dbReference>
<reference evidence="14 15" key="1">
    <citation type="submission" date="2019-03" db="EMBL/GenBank/DDBJ databases">
        <title>Genomic Encyclopedia of Type Strains, Phase IV (KMG-IV): sequencing the most valuable type-strain genomes for metagenomic binning, comparative biology and taxonomic classification.</title>
        <authorList>
            <person name="Goeker M."/>
        </authorList>
    </citation>
    <scope>NUCLEOTIDE SEQUENCE [LARGE SCALE GENOMIC DNA]</scope>
    <source>
        <strain evidence="14 15">DSM 15969</strain>
    </source>
</reference>
<sequence>MKLNIIGRRYWWFLLSGIILIPGLISMALQGFNLGIDFTGGTIVDLKFSREVTVAEVRESLKDFHLENSTIQLAGTAKTDASQYVFLRTHFLSNDESKALFAGMTDRLGAFEVQRVEKVGAVVGSELTRQALLNLSVACLLLCAYISYRFEYKIAISAILAILHDVFVVLGVFSIFQLELDSSFIAAILTVIGYSMNEAVVIFDRIRENLRSHRKSESYEDLVNRSIGQTITRSIYTLLTVLFACASLHFFGGETTKNFSLAMLIGFISGAYSSIFNASPIWVTWKEYDDRRRAELRPKGAK</sequence>
<evidence type="ECO:0000313" key="14">
    <source>
        <dbReference type="EMBL" id="TCL35822.1"/>
    </source>
</evidence>
<dbReference type="Pfam" id="PF07549">
    <property type="entry name" value="Sec_GG"/>
    <property type="match status" value="1"/>
</dbReference>
<dbReference type="NCBIfam" id="TIGR00966">
    <property type="entry name" value="transloc_SecF"/>
    <property type="match status" value="1"/>
</dbReference>
<comment type="subcellular location">
    <subcellularLocation>
        <location evidence="1 12">Cell membrane</location>
        <topology evidence="1 12">Multi-pass membrane protein</topology>
    </subcellularLocation>
</comment>
<keyword evidence="4 12" id="KW-0812">Transmembrane</keyword>
<evidence type="ECO:0000313" key="15">
    <source>
        <dbReference type="Proteomes" id="UP000295063"/>
    </source>
</evidence>
<feature type="transmembrane region" description="Helical" evidence="12">
    <location>
        <begin position="131"/>
        <end position="148"/>
    </location>
</feature>
<evidence type="ECO:0000256" key="3">
    <source>
        <dbReference type="ARBA" id="ARBA00022475"/>
    </source>
</evidence>
<keyword evidence="2 12" id="KW-0813">Transport</keyword>
<dbReference type="Gene3D" id="3.30.70.2040">
    <property type="match status" value="1"/>
</dbReference>
<feature type="transmembrane region" description="Helical" evidence="12">
    <location>
        <begin position="12"/>
        <end position="32"/>
    </location>
</feature>
<feature type="transmembrane region" description="Helical" evidence="12">
    <location>
        <begin position="259"/>
        <end position="283"/>
    </location>
</feature>
<evidence type="ECO:0000256" key="1">
    <source>
        <dbReference type="ARBA" id="ARBA00004651"/>
    </source>
</evidence>
<comment type="caution">
    <text evidence="14">The sequence shown here is derived from an EMBL/GenBank/DDBJ whole genome shotgun (WGS) entry which is preliminary data.</text>
</comment>
<dbReference type="RefSeq" id="WP_132082168.1">
    <property type="nucleotide sequence ID" value="NZ_DAMAKO010000010.1"/>
</dbReference>
<dbReference type="EMBL" id="SLUI01000010">
    <property type="protein sequence ID" value="TCL35822.1"/>
    <property type="molecule type" value="Genomic_DNA"/>
</dbReference>
<dbReference type="GO" id="GO:0043952">
    <property type="term" value="P:protein transport by the Sec complex"/>
    <property type="evidence" value="ECO:0007669"/>
    <property type="project" value="UniProtKB-UniRule"/>
</dbReference>
<keyword evidence="8 12" id="KW-0472">Membrane</keyword>
<dbReference type="GO" id="GO:0006605">
    <property type="term" value="P:protein targeting"/>
    <property type="evidence" value="ECO:0007669"/>
    <property type="project" value="UniProtKB-UniRule"/>
</dbReference>
<gene>
    <name evidence="12" type="primary">secF</name>
    <name evidence="14" type="ORF">EV210_11065</name>
</gene>
<evidence type="ECO:0000256" key="2">
    <source>
        <dbReference type="ARBA" id="ARBA00022448"/>
    </source>
</evidence>
<dbReference type="NCBIfam" id="TIGR00916">
    <property type="entry name" value="2A0604s01"/>
    <property type="match status" value="1"/>
</dbReference>
<comment type="similarity">
    <text evidence="11">In the N-terminal section; belongs to the SecD/SecF family. SecD subfamily.</text>
</comment>
<name>A0A4R1Q3J8_9FIRM</name>
<keyword evidence="7 12" id="KW-0811">Translocation</keyword>
<keyword evidence="3 12" id="KW-1003">Cell membrane</keyword>
<evidence type="ECO:0000256" key="10">
    <source>
        <dbReference type="ARBA" id="ARBA00060856"/>
    </source>
</evidence>
<comment type="similarity">
    <text evidence="12">Belongs to the SecD/SecF family. SecF subfamily.</text>
</comment>